<dbReference type="Proteomes" id="UP001169217">
    <property type="component" value="Unassembled WGS sequence"/>
</dbReference>
<gene>
    <name evidence="1" type="ORF">CLIM01_06787</name>
</gene>
<reference evidence="1" key="1">
    <citation type="submission" date="2023-04" db="EMBL/GenBank/DDBJ databases">
        <title>Colletotrichum limetticola genome sequence.</title>
        <authorList>
            <person name="Baroncelli R."/>
        </authorList>
    </citation>
    <scope>NUCLEOTIDE SEQUENCE</scope>
    <source>
        <strain evidence="1">KLA-Anderson</strain>
    </source>
</reference>
<dbReference type="EMBL" id="JARUPT010000188">
    <property type="protein sequence ID" value="KAK0375837.1"/>
    <property type="molecule type" value="Genomic_DNA"/>
</dbReference>
<protein>
    <submittedName>
        <fullName evidence="1">Uncharacterized protein</fullName>
    </submittedName>
</protein>
<accession>A0ABQ9PWB5</accession>
<evidence type="ECO:0000313" key="1">
    <source>
        <dbReference type="EMBL" id="KAK0375837.1"/>
    </source>
</evidence>
<evidence type="ECO:0000313" key="2">
    <source>
        <dbReference type="Proteomes" id="UP001169217"/>
    </source>
</evidence>
<proteinExistence type="predicted"/>
<organism evidence="1 2">
    <name type="scientific">Colletotrichum limetticola</name>
    <dbReference type="NCBI Taxonomy" id="1209924"/>
    <lineage>
        <taxon>Eukaryota</taxon>
        <taxon>Fungi</taxon>
        <taxon>Dikarya</taxon>
        <taxon>Ascomycota</taxon>
        <taxon>Pezizomycotina</taxon>
        <taxon>Sordariomycetes</taxon>
        <taxon>Hypocreomycetidae</taxon>
        <taxon>Glomerellales</taxon>
        <taxon>Glomerellaceae</taxon>
        <taxon>Colletotrichum</taxon>
        <taxon>Colletotrichum acutatum species complex</taxon>
    </lineage>
</organism>
<comment type="caution">
    <text evidence="1">The sequence shown here is derived from an EMBL/GenBank/DDBJ whole genome shotgun (WGS) entry which is preliminary data.</text>
</comment>
<sequence length="66" mass="7759">MHCGRLRPPSDRCLSKGLSLYPHRTCASHPRPIRHHERYAYLAPSWLAWQCRPYRLSVSTISLRCL</sequence>
<keyword evidence="2" id="KW-1185">Reference proteome</keyword>
<name>A0ABQ9PWB5_9PEZI</name>